<dbReference type="Proteomes" id="UP000438429">
    <property type="component" value="Unassembled WGS sequence"/>
</dbReference>
<protein>
    <submittedName>
        <fullName evidence="2">Uncharacterized protein</fullName>
    </submittedName>
</protein>
<proteinExistence type="predicted"/>
<evidence type="ECO:0000256" key="1">
    <source>
        <dbReference type="SAM" id="MobiDB-lite"/>
    </source>
</evidence>
<feature type="compositionally biased region" description="Pro residues" evidence="1">
    <location>
        <begin position="235"/>
        <end position="244"/>
    </location>
</feature>
<feature type="region of interest" description="Disordered" evidence="1">
    <location>
        <begin position="202"/>
        <end position="255"/>
    </location>
</feature>
<comment type="caution">
    <text evidence="2">The sequence shown here is derived from an EMBL/GenBank/DDBJ whole genome shotgun (WGS) entry which is preliminary data.</text>
</comment>
<dbReference type="AlphaFoldDB" id="A0A6A4SRG8"/>
<feature type="compositionally biased region" description="Basic residues" evidence="1">
    <location>
        <begin position="1"/>
        <end position="12"/>
    </location>
</feature>
<evidence type="ECO:0000313" key="2">
    <source>
        <dbReference type="EMBL" id="KAF0034718.1"/>
    </source>
</evidence>
<feature type="compositionally biased region" description="Polar residues" evidence="1">
    <location>
        <begin position="159"/>
        <end position="168"/>
    </location>
</feature>
<name>A0A6A4SRG8_SCOMX</name>
<gene>
    <name evidence="2" type="ORF">F2P81_012476</name>
</gene>
<accession>A0A6A4SRG8</accession>
<feature type="compositionally biased region" description="Low complexity" evidence="1">
    <location>
        <begin position="214"/>
        <end position="227"/>
    </location>
</feature>
<feature type="region of interest" description="Disordered" evidence="1">
    <location>
        <begin position="55"/>
        <end position="79"/>
    </location>
</feature>
<feature type="region of interest" description="Disordered" evidence="1">
    <location>
        <begin position="141"/>
        <end position="190"/>
    </location>
</feature>
<reference evidence="2 3" key="1">
    <citation type="submission" date="2019-06" db="EMBL/GenBank/DDBJ databases">
        <title>Draft genomes of female and male turbot (Scophthalmus maximus).</title>
        <authorList>
            <person name="Xu H."/>
            <person name="Xu X.-W."/>
            <person name="Shao C."/>
            <person name="Chen S."/>
        </authorList>
    </citation>
    <scope>NUCLEOTIDE SEQUENCE [LARGE SCALE GENOMIC DNA]</scope>
    <source>
        <strain evidence="2">Ysfricsl-2016a</strain>
        <tissue evidence="2">Blood</tissue>
    </source>
</reference>
<organism evidence="2 3">
    <name type="scientific">Scophthalmus maximus</name>
    <name type="common">Turbot</name>
    <name type="synonym">Psetta maxima</name>
    <dbReference type="NCBI Taxonomy" id="52904"/>
    <lineage>
        <taxon>Eukaryota</taxon>
        <taxon>Metazoa</taxon>
        <taxon>Chordata</taxon>
        <taxon>Craniata</taxon>
        <taxon>Vertebrata</taxon>
        <taxon>Euteleostomi</taxon>
        <taxon>Actinopterygii</taxon>
        <taxon>Neopterygii</taxon>
        <taxon>Teleostei</taxon>
        <taxon>Neoteleostei</taxon>
        <taxon>Acanthomorphata</taxon>
        <taxon>Carangaria</taxon>
        <taxon>Pleuronectiformes</taxon>
        <taxon>Pleuronectoidei</taxon>
        <taxon>Scophthalmidae</taxon>
        <taxon>Scophthalmus</taxon>
    </lineage>
</organism>
<sequence>MWRPEQRRRRRAAATAAGGDTSSAPVETAPLLRRRLPRRPPSLVAFVAGVEGKKSVGRNPPVTSHCGPQLTGDGQRHADVSNLPKKAPFCIGTVHLAREAMNLFHIRHDSRPKVNLSSADSPLSAEKTPLGRIVPTVQSDRLTWTEKNTSRWENKRKSMQSGGSQPHPRTSAPRCFSRRDDQSRGVKTNKAAAVWELSCSVTRNSGKRKPPLSIRPSPIAASPARRAQGLKEIPPQHPPPPPPGVSGKRKRADDVIHFQMAARGEREE</sequence>
<dbReference type="EMBL" id="VEVO01000011">
    <property type="protein sequence ID" value="KAF0034718.1"/>
    <property type="molecule type" value="Genomic_DNA"/>
</dbReference>
<feature type="region of interest" description="Disordered" evidence="1">
    <location>
        <begin position="1"/>
        <end position="35"/>
    </location>
</feature>
<evidence type="ECO:0000313" key="3">
    <source>
        <dbReference type="Proteomes" id="UP000438429"/>
    </source>
</evidence>